<evidence type="ECO:0000259" key="7">
    <source>
        <dbReference type="Pfam" id="PF00535"/>
    </source>
</evidence>
<dbReference type="GO" id="GO:0005886">
    <property type="term" value="C:plasma membrane"/>
    <property type="evidence" value="ECO:0007669"/>
    <property type="project" value="UniProtKB-SubCell"/>
</dbReference>
<keyword evidence="6" id="KW-0472">Membrane</keyword>
<evidence type="ECO:0000256" key="5">
    <source>
        <dbReference type="ARBA" id="ARBA00022944"/>
    </source>
</evidence>
<evidence type="ECO:0000313" key="8">
    <source>
        <dbReference type="EMBL" id="MBG6086824.1"/>
    </source>
</evidence>
<comment type="subcellular location">
    <subcellularLocation>
        <location evidence="1">Cell membrane</location>
        <topology evidence="1">Peripheral membrane protein</topology>
    </subcellularLocation>
</comment>
<dbReference type="Gene3D" id="3.40.50.12580">
    <property type="match status" value="1"/>
</dbReference>
<dbReference type="Pfam" id="PF04464">
    <property type="entry name" value="Glyphos_transf"/>
    <property type="match status" value="1"/>
</dbReference>
<dbReference type="SUPFAM" id="SSF53448">
    <property type="entry name" value="Nucleotide-diphospho-sugar transferases"/>
    <property type="match status" value="1"/>
</dbReference>
<dbReference type="InterPro" id="IPR043149">
    <property type="entry name" value="TagF_N"/>
</dbReference>
<dbReference type="InterPro" id="IPR001173">
    <property type="entry name" value="Glyco_trans_2-like"/>
</dbReference>
<accession>A0A931GNX2</accession>
<dbReference type="Pfam" id="PF00535">
    <property type="entry name" value="Glycos_transf_2"/>
    <property type="match status" value="1"/>
</dbReference>
<evidence type="ECO:0000256" key="2">
    <source>
        <dbReference type="ARBA" id="ARBA00010488"/>
    </source>
</evidence>
<evidence type="ECO:0000313" key="9">
    <source>
        <dbReference type="Proteomes" id="UP000614047"/>
    </source>
</evidence>
<reference evidence="8" key="1">
    <citation type="submission" date="2020-11" db="EMBL/GenBank/DDBJ databases">
        <title>Sequencing the genomes of 1000 actinobacteria strains.</title>
        <authorList>
            <person name="Klenk H.-P."/>
        </authorList>
    </citation>
    <scope>NUCLEOTIDE SEQUENCE</scope>
    <source>
        <strain evidence="8">DSM 43175</strain>
    </source>
</reference>
<organism evidence="8 9">
    <name type="scientific">Actinomadura viridis</name>
    <dbReference type="NCBI Taxonomy" id="58110"/>
    <lineage>
        <taxon>Bacteria</taxon>
        <taxon>Bacillati</taxon>
        <taxon>Actinomycetota</taxon>
        <taxon>Actinomycetes</taxon>
        <taxon>Streptosporangiales</taxon>
        <taxon>Thermomonosporaceae</taxon>
        <taxon>Actinomadura</taxon>
    </lineage>
</organism>
<comment type="caution">
    <text evidence="8">The sequence shown here is derived from an EMBL/GenBank/DDBJ whole genome shotgun (WGS) entry which is preliminary data.</text>
</comment>
<dbReference type="CDD" id="cd00761">
    <property type="entry name" value="Glyco_tranf_GTA_type"/>
    <property type="match status" value="1"/>
</dbReference>
<dbReference type="PANTHER" id="PTHR37316:SF3">
    <property type="entry name" value="TEICHOIC ACID GLYCEROL-PHOSPHATE TRANSFERASE"/>
    <property type="match status" value="1"/>
</dbReference>
<keyword evidence="4 8" id="KW-0808">Transferase</keyword>
<dbReference type="Proteomes" id="UP000614047">
    <property type="component" value="Unassembled WGS sequence"/>
</dbReference>
<proteinExistence type="inferred from homology"/>
<dbReference type="InterPro" id="IPR007554">
    <property type="entry name" value="Glycerophosphate_synth"/>
</dbReference>
<dbReference type="EC" id="2.7.8.12" evidence="8"/>
<dbReference type="RefSeq" id="WP_197009764.1">
    <property type="nucleotide sequence ID" value="NZ_BAABES010000007.1"/>
</dbReference>
<dbReference type="InterPro" id="IPR051612">
    <property type="entry name" value="Teichoic_Acid_Biosynth"/>
</dbReference>
<dbReference type="GO" id="GO:0019350">
    <property type="term" value="P:teichoic acid biosynthetic process"/>
    <property type="evidence" value="ECO:0007669"/>
    <property type="project" value="UniProtKB-KW"/>
</dbReference>
<dbReference type="Gene3D" id="3.40.50.11820">
    <property type="match status" value="1"/>
</dbReference>
<evidence type="ECO:0000256" key="6">
    <source>
        <dbReference type="ARBA" id="ARBA00023136"/>
    </source>
</evidence>
<keyword evidence="9" id="KW-1185">Reference proteome</keyword>
<dbReference type="AlphaFoldDB" id="A0A931GNX2"/>
<protein>
    <submittedName>
        <fullName evidence="8">CDP-glycerol glycerophosphotransferase</fullName>
        <ecNumber evidence="8">2.7.8.12</ecNumber>
    </submittedName>
</protein>
<dbReference type="EMBL" id="JADOUA010000001">
    <property type="protein sequence ID" value="MBG6086824.1"/>
    <property type="molecule type" value="Genomic_DNA"/>
</dbReference>
<keyword evidence="5" id="KW-0777">Teichoic acid biosynthesis</keyword>
<dbReference type="SUPFAM" id="SSF53756">
    <property type="entry name" value="UDP-Glycosyltransferase/glycogen phosphorylase"/>
    <property type="match status" value="1"/>
</dbReference>
<name>A0A931GNX2_9ACTN</name>
<evidence type="ECO:0000256" key="3">
    <source>
        <dbReference type="ARBA" id="ARBA00022475"/>
    </source>
</evidence>
<dbReference type="InterPro" id="IPR029044">
    <property type="entry name" value="Nucleotide-diphossugar_trans"/>
</dbReference>
<keyword evidence="3" id="KW-1003">Cell membrane</keyword>
<feature type="domain" description="Glycosyltransferase 2-like" evidence="7">
    <location>
        <begin position="8"/>
        <end position="149"/>
    </location>
</feature>
<sequence>MRGAPDVSVVVIAYNDAGRLPRAVGSVLGQSMDGVEAIVVDDASTDATGRVADALAAAHPDRVRAVHLPVNSGGCGRPRNTGMDLARGSHVMFLDSDDVLDRHACLNMLLASEETGADLVSGLCVRSFTGPPVWEKGWYARLYRARAVHDSLPDCPDLLYDTLATNKCYRRDFLIENGLRFVEELHYEDLLFTTEAYLAAGRITVLPHRVYTWYVYEEPGRPSISSRRREVRNLADRLEIHRRIDRALGARGADAIKLAKDAKFVNHDLQLYLGELPGRDEEYRRRFLELAGPYLAELHPGALTAARRLPAISAYLVGRGDLDGAVAAMRAAREKVPELHAGLVRRDGRVYWTGRHLDDGRGREILDITELGVHVRPLERVRPAITLTGLHREGRYVRLAGRVADPLGRVPAAGLSGTLELRDRRRDRTLRIPAEAARRGDRIEWRAAFDDRSLPRPPGLGTVRWDVRLALRANGERLSGRVAAGPAGAGPAPAWPAGGRLEPHVTAWGNLSFVDLRGRMARTVAGGRAWRGARRLKREGARVRASARRALTARTTKTAVFNRLLTRLPVRRGTVVFESHLGAQYSDNPKYIYEELRRSGRGARAIWSYAKTSEGFPADATLVRRGSWAYYHALARAEFWVDNQGFPRELRKRKKTTYIQTWHGSAYKRMGFDKAELKNASLRQQERFRRMVERFDCFLVRSAHDERTLVPGLGVTAELLPAGYPRNDPLVRARRGDPEPVRAAEALRRELGLDGDRAVILYAPTFRSRPDGTRIRRAVPPIDPGRFAARLGDSQVLLVRQHYRTRLDLPGGGDGAVRDAGHIADVTPLLLLADALITDHSSVMFDYALLDRPIVLYVPDGEDAADLAAHGGGYFDLAAHAPGPVVRDEEALLTALAGLDRIRREYAWRRRAFAARYGEYDQGAAAEAVVERFFGKAARHG</sequence>
<dbReference type="GO" id="GO:0047355">
    <property type="term" value="F:CDP-glycerol glycerophosphotransferase activity"/>
    <property type="evidence" value="ECO:0007669"/>
    <property type="project" value="UniProtKB-EC"/>
</dbReference>
<evidence type="ECO:0000256" key="4">
    <source>
        <dbReference type="ARBA" id="ARBA00022679"/>
    </source>
</evidence>
<evidence type="ECO:0000256" key="1">
    <source>
        <dbReference type="ARBA" id="ARBA00004202"/>
    </source>
</evidence>
<gene>
    <name evidence="8" type="ORF">IW256_000937</name>
</gene>
<dbReference type="PANTHER" id="PTHR37316">
    <property type="entry name" value="TEICHOIC ACID GLYCEROL-PHOSPHATE PRIMASE"/>
    <property type="match status" value="1"/>
</dbReference>
<comment type="similarity">
    <text evidence="2">Belongs to the CDP-glycerol glycerophosphotransferase family.</text>
</comment>
<dbReference type="Gene3D" id="3.90.550.10">
    <property type="entry name" value="Spore Coat Polysaccharide Biosynthesis Protein SpsA, Chain A"/>
    <property type="match status" value="1"/>
</dbReference>
<dbReference type="InterPro" id="IPR043148">
    <property type="entry name" value="TagF_C"/>
</dbReference>